<name>A0A1C7M3B0_GRIFR</name>
<dbReference type="EMBL" id="LUGG01000011">
    <property type="protein sequence ID" value="OBZ71453.1"/>
    <property type="molecule type" value="Genomic_DNA"/>
</dbReference>
<feature type="region of interest" description="Disordered" evidence="1">
    <location>
        <begin position="205"/>
        <end position="235"/>
    </location>
</feature>
<dbReference type="AlphaFoldDB" id="A0A1C7M3B0"/>
<evidence type="ECO:0000313" key="3">
    <source>
        <dbReference type="Proteomes" id="UP000092993"/>
    </source>
</evidence>
<accession>A0A1C7M3B0</accession>
<dbReference type="OrthoDB" id="2140240at2759"/>
<evidence type="ECO:0000256" key="1">
    <source>
        <dbReference type="SAM" id="MobiDB-lite"/>
    </source>
</evidence>
<evidence type="ECO:0000313" key="2">
    <source>
        <dbReference type="EMBL" id="OBZ71453.1"/>
    </source>
</evidence>
<comment type="caution">
    <text evidence="2">The sequence shown here is derived from an EMBL/GenBank/DDBJ whole genome shotgun (WGS) entry which is preliminary data.</text>
</comment>
<organism evidence="2 3">
    <name type="scientific">Grifola frondosa</name>
    <name type="common">Maitake</name>
    <name type="synonym">Polyporus frondosus</name>
    <dbReference type="NCBI Taxonomy" id="5627"/>
    <lineage>
        <taxon>Eukaryota</taxon>
        <taxon>Fungi</taxon>
        <taxon>Dikarya</taxon>
        <taxon>Basidiomycota</taxon>
        <taxon>Agaricomycotina</taxon>
        <taxon>Agaricomycetes</taxon>
        <taxon>Polyporales</taxon>
        <taxon>Grifolaceae</taxon>
        <taxon>Grifola</taxon>
    </lineage>
</organism>
<protein>
    <submittedName>
        <fullName evidence="2">Uncharacterized protein</fullName>
    </submittedName>
</protein>
<gene>
    <name evidence="2" type="ORF">A0H81_08519</name>
</gene>
<sequence>MTPVDNRETFILVPLKAKCRTAAYGHSAVHVIRVGQANTNALQDAHFAANEDCEDGGDTGSCDGVVLRPLLCLLPPSLPPCTPAPLRDEIDPNLVPQFGVQAGVNPDGTGNCDGVNGPNGQPILIPCSCPPDRNTFIADLNGNLAAGHVVNNPSVGISFPTDNSQASQLARLEAATVTLQNLHGPGVGCPQAATTFGAQVQAIQSGATPAAAPPPAAPAPAAPAPPPPTAAGGVDPSLVPAFGVVAGTSPDGHGNCAGVNGVLIPCSCPPDRNAFISDLNANVAAGHAVHNPSVAVSFPTDNSKASQQARIVALLVTLQNLNGPGVGCPGVHRVWAAAAADQRPPQLSAPCLKIAVCEKDGTDELRDELAVDSNTKFAKTQLFRAMRYALERKCRVNQLTNSYSDNDNDEYNNSPNS</sequence>
<proteinExistence type="predicted"/>
<dbReference type="Proteomes" id="UP000092993">
    <property type="component" value="Unassembled WGS sequence"/>
</dbReference>
<keyword evidence="3" id="KW-1185">Reference proteome</keyword>
<feature type="compositionally biased region" description="Pro residues" evidence="1">
    <location>
        <begin position="211"/>
        <end position="229"/>
    </location>
</feature>
<reference evidence="2 3" key="1">
    <citation type="submission" date="2016-03" db="EMBL/GenBank/DDBJ databases">
        <title>Whole genome sequencing of Grifola frondosa 9006-11.</title>
        <authorList>
            <person name="Min B."/>
            <person name="Park H."/>
            <person name="Kim J.-G."/>
            <person name="Cho H."/>
            <person name="Oh Y.-L."/>
            <person name="Kong W.-S."/>
            <person name="Choi I.-G."/>
        </authorList>
    </citation>
    <scope>NUCLEOTIDE SEQUENCE [LARGE SCALE GENOMIC DNA]</scope>
    <source>
        <strain evidence="2 3">9006-11</strain>
    </source>
</reference>